<evidence type="ECO:0000256" key="3">
    <source>
        <dbReference type="ARBA" id="ARBA00022692"/>
    </source>
</evidence>
<comment type="caution">
    <text evidence="7">The sequence shown here is derived from an EMBL/GenBank/DDBJ whole genome shotgun (WGS) entry which is preliminary data.</text>
</comment>
<dbReference type="RefSeq" id="WP_379678241.1">
    <property type="nucleotide sequence ID" value="NZ_CBCSGE010000003.1"/>
</dbReference>
<name>A0ABV5GT79_9FLAO</name>
<feature type="transmembrane region" description="Helical" evidence="6">
    <location>
        <begin position="429"/>
        <end position="448"/>
    </location>
</feature>
<reference evidence="7 8" key="1">
    <citation type="submission" date="2024-09" db="EMBL/GenBank/DDBJ databases">
        <authorList>
            <person name="Sun Q."/>
            <person name="Mori K."/>
        </authorList>
    </citation>
    <scope>NUCLEOTIDE SEQUENCE [LARGE SCALE GENOMIC DNA]</scope>
    <source>
        <strain evidence="7 8">CECT 7955</strain>
    </source>
</reference>
<protein>
    <submittedName>
        <fullName evidence="7">LptF/LptG family permease</fullName>
    </submittedName>
</protein>
<dbReference type="Proteomes" id="UP001589607">
    <property type="component" value="Unassembled WGS sequence"/>
</dbReference>
<keyword evidence="4 6" id="KW-1133">Transmembrane helix</keyword>
<proteinExistence type="predicted"/>
<keyword evidence="8" id="KW-1185">Reference proteome</keyword>
<accession>A0ABV5GT79</accession>
<feature type="transmembrane region" description="Helical" evidence="6">
    <location>
        <begin position="398"/>
        <end position="417"/>
    </location>
</feature>
<sequence>MKLLDKYIVKSFMITFTSVFVILFFIFVLQGIWLFIAELAGKDLDPFTVFKFLSFYAPTIVPMVLPLSVLLASIMTFGSFAENYEFAAMKSSGISLQRAMRMLTVVIFLLSIVSFFFANNVIPKAQYKFLNLRKTIVQQRPAMAIAEGQFNPIGSTINIKVEKKSGDNGEFLEDVTMHIKNVNAGLGANTVIKAKNGVLKSDINSNYLQLELLDGNYYENIIPKKYEDRNKHPFAKSSFKKYILNLDLTKLDNNSADDNDITSEKMLTLSELNYTIDSLQNNYNKDIVSFTDNIVQRNDYVFQLKRDQNIIKEAKVKDLLSIFTLTERQKILEMAKSNISSNEFSINNSKSDLEYKKKNINAHWIVVHEKFVIAFSCLLMFFIGAPLGAIIRKGGIGLPMVFAIIIFITFHFINTFGRKLAQEDSITPFLGMWMSSLVLLPLAVFLTYRATNDIGVMINFDFIIDPFRKLFPKKKENQFSKEIVEINTIKVDSNDPEYLLLLEKEISTLKGIIKNADQFGYSNEYRIKVLKVLETKGINQEQLKLENNLYNSEFLKLKFYKEEYLRKSKNTLILYILAFLFIISVNVSAKIPLIILGSINIILFYVNLYKSISNLNEISRIINKKPFVNIGLELIFGFPFYILTFLYNRKKLKEVISEFN</sequence>
<organism evidence="7 8">
    <name type="scientific">Flavobacterium jumunjinense</name>
    <dbReference type="NCBI Taxonomy" id="998845"/>
    <lineage>
        <taxon>Bacteria</taxon>
        <taxon>Pseudomonadati</taxon>
        <taxon>Bacteroidota</taxon>
        <taxon>Flavobacteriia</taxon>
        <taxon>Flavobacteriales</taxon>
        <taxon>Flavobacteriaceae</taxon>
        <taxon>Flavobacterium</taxon>
    </lineage>
</organism>
<dbReference type="PANTHER" id="PTHR33529">
    <property type="entry name" value="SLR0882 PROTEIN-RELATED"/>
    <property type="match status" value="1"/>
</dbReference>
<keyword evidence="2" id="KW-1003">Cell membrane</keyword>
<evidence type="ECO:0000256" key="1">
    <source>
        <dbReference type="ARBA" id="ARBA00004651"/>
    </source>
</evidence>
<feature type="transmembrane region" description="Helical" evidence="6">
    <location>
        <begin position="12"/>
        <end position="36"/>
    </location>
</feature>
<dbReference type="EMBL" id="JBHMEY010000067">
    <property type="protein sequence ID" value="MFB9098035.1"/>
    <property type="molecule type" value="Genomic_DNA"/>
</dbReference>
<gene>
    <name evidence="7" type="ORF">ACFFVF_16070</name>
</gene>
<dbReference type="Pfam" id="PF03739">
    <property type="entry name" value="LptF_LptG"/>
    <property type="match status" value="1"/>
</dbReference>
<feature type="transmembrane region" description="Helical" evidence="6">
    <location>
        <begin position="626"/>
        <end position="647"/>
    </location>
</feature>
<keyword evidence="5 6" id="KW-0472">Membrane</keyword>
<feature type="transmembrane region" description="Helical" evidence="6">
    <location>
        <begin position="102"/>
        <end position="122"/>
    </location>
</feature>
<comment type="subcellular location">
    <subcellularLocation>
        <location evidence="1">Cell membrane</location>
        <topology evidence="1">Multi-pass membrane protein</topology>
    </subcellularLocation>
</comment>
<dbReference type="InterPro" id="IPR005495">
    <property type="entry name" value="LptG/LptF_permease"/>
</dbReference>
<dbReference type="PANTHER" id="PTHR33529:SF6">
    <property type="entry name" value="YJGP_YJGQ FAMILY PERMEASE"/>
    <property type="match status" value="1"/>
</dbReference>
<keyword evidence="3 6" id="KW-0812">Transmembrane</keyword>
<feature type="transmembrane region" description="Helical" evidence="6">
    <location>
        <begin position="56"/>
        <end position="81"/>
    </location>
</feature>
<feature type="transmembrane region" description="Helical" evidence="6">
    <location>
        <begin position="573"/>
        <end position="606"/>
    </location>
</feature>
<evidence type="ECO:0000313" key="7">
    <source>
        <dbReference type="EMBL" id="MFB9098035.1"/>
    </source>
</evidence>
<evidence type="ECO:0000313" key="8">
    <source>
        <dbReference type="Proteomes" id="UP001589607"/>
    </source>
</evidence>
<feature type="transmembrane region" description="Helical" evidence="6">
    <location>
        <begin position="371"/>
        <end position="391"/>
    </location>
</feature>
<evidence type="ECO:0000256" key="2">
    <source>
        <dbReference type="ARBA" id="ARBA00022475"/>
    </source>
</evidence>
<evidence type="ECO:0000256" key="5">
    <source>
        <dbReference type="ARBA" id="ARBA00023136"/>
    </source>
</evidence>
<evidence type="ECO:0000256" key="6">
    <source>
        <dbReference type="SAM" id="Phobius"/>
    </source>
</evidence>
<evidence type="ECO:0000256" key="4">
    <source>
        <dbReference type="ARBA" id="ARBA00022989"/>
    </source>
</evidence>